<dbReference type="SUPFAM" id="SSF46785">
    <property type="entry name" value="Winged helix' DNA-binding domain"/>
    <property type="match status" value="1"/>
</dbReference>
<dbReference type="Proteomes" id="UP000435304">
    <property type="component" value="Unassembled WGS sequence"/>
</dbReference>
<dbReference type="InterPro" id="IPR036390">
    <property type="entry name" value="WH_DNA-bd_sf"/>
</dbReference>
<evidence type="ECO:0000313" key="5">
    <source>
        <dbReference type="Proteomes" id="UP000435304"/>
    </source>
</evidence>
<dbReference type="AlphaFoldDB" id="A0A6A9UZ79"/>
<dbReference type="PRINTS" id="PR00037">
    <property type="entry name" value="HTHLACR"/>
</dbReference>
<keyword evidence="1" id="KW-0805">Transcription regulation</keyword>
<dbReference type="PROSITE" id="PS51000">
    <property type="entry name" value="HTH_DEOR_2"/>
    <property type="match status" value="1"/>
</dbReference>
<dbReference type="Pfam" id="PF08220">
    <property type="entry name" value="HTH_DeoR"/>
    <property type="match status" value="1"/>
</dbReference>
<dbReference type="InterPro" id="IPR050313">
    <property type="entry name" value="Carb_Metab_HTH_regulators"/>
</dbReference>
<evidence type="ECO:0000256" key="2">
    <source>
        <dbReference type="ARBA" id="ARBA00023163"/>
    </source>
</evidence>
<evidence type="ECO:0000259" key="3">
    <source>
        <dbReference type="PROSITE" id="PS51000"/>
    </source>
</evidence>
<dbReference type="Gene3D" id="3.40.50.1360">
    <property type="match status" value="1"/>
</dbReference>
<feature type="domain" description="HTH deoR-type" evidence="3">
    <location>
        <begin position="6"/>
        <end position="61"/>
    </location>
</feature>
<dbReference type="RefSeq" id="WP_197430168.1">
    <property type="nucleotide sequence ID" value="NZ_WPCU01000010.1"/>
</dbReference>
<evidence type="ECO:0000256" key="1">
    <source>
        <dbReference type="ARBA" id="ARBA00023015"/>
    </source>
</evidence>
<dbReference type="SMART" id="SM00420">
    <property type="entry name" value="HTH_DEOR"/>
    <property type="match status" value="1"/>
</dbReference>
<name>A0A6A9UZ79_9ACTN</name>
<keyword evidence="2" id="KW-0804">Transcription</keyword>
<keyword evidence="5" id="KW-1185">Reference proteome</keyword>
<dbReference type="Pfam" id="PF00455">
    <property type="entry name" value="DeoRC"/>
    <property type="match status" value="1"/>
</dbReference>
<dbReference type="InterPro" id="IPR001034">
    <property type="entry name" value="DeoR_HTH"/>
</dbReference>
<accession>A0A6A9UZ79</accession>
<dbReference type="PANTHER" id="PTHR30363">
    <property type="entry name" value="HTH-TYPE TRANSCRIPTIONAL REGULATOR SRLR-RELATED"/>
    <property type="match status" value="1"/>
</dbReference>
<dbReference type="InterPro" id="IPR037171">
    <property type="entry name" value="NagB/RpiA_transferase-like"/>
</dbReference>
<evidence type="ECO:0000313" key="4">
    <source>
        <dbReference type="EMBL" id="MVA77087.1"/>
    </source>
</evidence>
<sequence>MGTTDAAARRERIAELAASVGLAQVEELSATFGVTASTIRRDLARLTAEGRLARTYGGAIAMTPPRETAPDERSGQARAAKRAIGRWAAGQVGDGETLLLDAGTTTAALAGALSSRDLTVVTTGLTPLQALDAGTHREVVCLGGHYRAISQGFVGPVTEAALEVFTFDRVFLGADGVSPERGLCEATVAQTRLKELMWRRGREVYVLADSSKLGSEPFNAWVRMPPRWTLVTDDGVEDALVARLERAGAVVVAVPAADRHLPG</sequence>
<reference evidence="4 5" key="1">
    <citation type="submission" date="2019-12" db="EMBL/GenBank/DDBJ databases">
        <title>Auraticoccus cholistani sp. nov., an actinomycete isolated from soil of Cholistan desert.</title>
        <authorList>
            <person name="Cheema M.T."/>
        </authorList>
    </citation>
    <scope>NUCLEOTIDE SEQUENCE [LARGE SCALE GENOMIC DNA]</scope>
    <source>
        <strain evidence="4 5">F435</strain>
    </source>
</reference>
<dbReference type="GO" id="GO:0003700">
    <property type="term" value="F:DNA-binding transcription factor activity"/>
    <property type="evidence" value="ECO:0007669"/>
    <property type="project" value="InterPro"/>
</dbReference>
<organism evidence="4 5">
    <name type="scientific">Auraticoccus cholistanensis</name>
    <dbReference type="NCBI Taxonomy" id="2656650"/>
    <lineage>
        <taxon>Bacteria</taxon>
        <taxon>Bacillati</taxon>
        <taxon>Actinomycetota</taxon>
        <taxon>Actinomycetes</taxon>
        <taxon>Propionibacteriales</taxon>
        <taxon>Propionibacteriaceae</taxon>
        <taxon>Auraticoccus</taxon>
    </lineage>
</organism>
<dbReference type="EMBL" id="WPCU01000010">
    <property type="protein sequence ID" value="MVA77087.1"/>
    <property type="molecule type" value="Genomic_DNA"/>
</dbReference>
<dbReference type="SMART" id="SM01134">
    <property type="entry name" value="DeoRC"/>
    <property type="match status" value="1"/>
</dbReference>
<gene>
    <name evidence="4" type="ORF">GC722_13780</name>
</gene>
<proteinExistence type="predicted"/>
<comment type="caution">
    <text evidence="4">The sequence shown here is derived from an EMBL/GenBank/DDBJ whole genome shotgun (WGS) entry which is preliminary data.</text>
</comment>
<dbReference type="PANTHER" id="PTHR30363:SF44">
    <property type="entry name" value="AGA OPERON TRANSCRIPTIONAL REPRESSOR-RELATED"/>
    <property type="match status" value="1"/>
</dbReference>
<dbReference type="SUPFAM" id="SSF100950">
    <property type="entry name" value="NagB/RpiA/CoA transferase-like"/>
    <property type="match status" value="1"/>
</dbReference>
<dbReference type="InterPro" id="IPR014036">
    <property type="entry name" value="DeoR-like_C"/>
</dbReference>
<protein>
    <submittedName>
        <fullName evidence="4">DeoR family transcriptional regulator</fullName>
    </submittedName>
</protein>